<feature type="domain" description="ABC transporter" evidence="4">
    <location>
        <begin position="1"/>
        <end position="208"/>
    </location>
</feature>
<dbReference type="Gene3D" id="3.40.50.300">
    <property type="entry name" value="P-loop containing nucleotide triphosphate hydrolases"/>
    <property type="match status" value="1"/>
</dbReference>
<gene>
    <name evidence="5" type="ORF">Ari01nite_15970</name>
</gene>
<dbReference type="Pfam" id="PF00144">
    <property type="entry name" value="Beta-lactamase"/>
    <property type="match status" value="1"/>
</dbReference>
<dbReference type="Proteomes" id="UP000636960">
    <property type="component" value="Unassembled WGS sequence"/>
</dbReference>
<dbReference type="GO" id="GO:0016887">
    <property type="term" value="F:ATP hydrolysis activity"/>
    <property type="evidence" value="ECO:0007669"/>
    <property type="project" value="InterPro"/>
</dbReference>
<dbReference type="SUPFAM" id="SSF52540">
    <property type="entry name" value="P-loop containing nucleoside triphosphate hydrolases"/>
    <property type="match status" value="1"/>
</dbReference>
<dbReference type="InterPro" id="IPR027417">
    <property type="entry name" value="P-loop_NTPase"/>
</dbReference>
<keyword evidence="6" id="KW-1185">Reference proteome</keyword>
<dbReference type="PANTHER" id="PTHR42939">
    <property type="entry name" value="ABC TRANSPORTER ATP-BINDING PROTEIN ALBC-RELATED"/>
    <property type="match status" value="1"/>
</dbReference>
<evidence type="ECO:0000256" key="3">
    <source>
        <dbReference type="ARBA" id="ARBA00022840"/>
    </source>
</evidence>
<dbReference type="InterPro" id="IPR001466">
    <property type="entry name" value="Beta-lactam-related"/>
</dbReference>
<dbReference type="EMBL" id="BOMV01000011">
    <property type="protein sequence ID" value="GIE94132.1"/>
    <property type="molecule type" value="Genomic_DNA"/>
</dbReference>
<dbReference type="Gene3D" id="3.40.710.10">
    <property type="entry name" value="DD-peptidase/beta-lactamase superfamily"/>
    <property type="match status" value="1"/>
</dbReference>
<dbReference type="InterPro" id="IPR051782">
    <property type="entry name" value="ABC_Transporter_VariousFunc"/>
</dbReference>
<evidence type="ECO:0000313" key="5">
    <source>
        <dbReference type="EMBL" id="GIE94132.1"/>
    </source>
</evidence>
<dbReference type="PANTHER" id="PTHR42939:SF1">
    <property type="entry name" value="ABC TRANSPORTER ATP-BINDING PROTEIN ALBC-RELATED"/>
    <property type="match status" value="1"/>
</dbReference>
<evidence type="ECO:0000256" key="1">
    <source>
        <dbReference type="ARBA" id="ARBA00022448"/>
    </source>
</evidence>
<dbReference type="SMART" id="SM00382">
    <property type="entry name" value="AAA"/>
    <property type="match status" value="1"/>
</dbReference>
<accession>A0A919MZR2</accession>
<dbReference type="InterPro" id="IPR003439">
    <property type="entry name" value="ABC_transporter-like_ATP-bd"/>
</dbReference>
<dbReference type="CDD" id="cd03230">
    <property type="entry name" value="ABC_DR_subfamily_A"/>
    <property type="match status" value="1"/>
</dbReference>
<dbReference type="Pfam" id="PF00005">
    <property type="entry name" value="ABC_tran"/>
    <property type="match status" value="1"/>
</dbReference>
<dbReference type="PROSITE" id="PS50893">
    <property type="entry name" value="ABC_TRANSPORTER_2"/>
    <property type="match status" value="1"/>
</dbReference>
<proteinExistence type="predicted"/>
<organism evidence="5 6">
    <name type="scientific">Paractinoplanes rishiriensis</name>
    <dbReference type="NCBI Taxonomy" id="1050105"/>
    <lineage>
        <taxon>Bacteria</taxon>
        <taxon>Bacillati</taxon>
        <taxon>Actinomycetota</taxon>
        <taxon>Actinomycetes</taxon>
        <taxon>Micromonosporales</taxon>
        <taxon>Micromonosporaceae</taxon>
        <taxon>Paractinoplanes</taxon>
    </lineage>
</organism>
<evidence type="ECO:0000256" key="2">
    <source>
        <dbReference type="ARBA" id="ARBA00022741"/>
    </source>
</evidence>
<keyword evidence="2" id="KW-0547">Nucleotide-binding</keyword>
<dbReference type="SUPFAM" id="SSF56601">
    <property type="entry name" value="beta-lactamase/transpeptidase-like"/>
    <property type="match status" value="1"/>
</dbReference>
<keyword evidence="1" id="KW-0813">Transport</keyword>
<dbReference type="GO" id="GO:0005524">
    <property type="term" value="F:ATP binding"/>
    <property type="evidence" value="ECO:0007669"/>
    <property type="project" value="UniProtKB-KW"/>
</dbReference>
<evidence type="ECO:0000313" key="6">
    <source>
        <dbReference type="Proteomes" id="UP000636960"/>
    </source>
</evidence>
<evidence type="ECO:0000259" key="4">
    <source>
        <dbReference type="PROSITE" id="PS50893"/>
    </source>
</evidence>
<name>A0A919MZR2_9ACTN</name>
<dbReference type="AlphaFoldDB" id="A0A919MZR2"/>
<reference evidence="5" key="1">
    <citation type="submission" date="2021-01" db="EMBL/GenBank/DDBJ databases">
        <title>Whole genome shotgun sequence of Actinoplanes rishiriensis NBRC 108556.</title>
        <authorList>
            <person name="Komaki H."/>
            <person name="Tamura T."/>
        </authorList>
    </citation>
    <scope>NUCLEOTIDE SEQUENCE</scope>
    <source>
        <strain evidence="5">NBRC 108556</strain>
    </source>
</reference>
<sequence>MTLSVPAGRVVGLVGPNGAGKSTLLNLIVGTIRPTSGVIEVLGARPAANAAQLSKVGFVAQDTPVYAGLTVAEHLRLGAKLNADWDAGLAQRRIAQLGLDPAQKAGRLSGGQRAQLALTVAAARRPQLLIFDEPVAALDPLARRAFLQNLMDSVAELEATVILSSHLLGDLQRVCDHLVVLTASQVQLAGDVDDVLAAHYRLVGRPDLIEKLPTGVEVIHTECTARQSTLIVRDTSGVLPRLLPELLPTATLLELEDTWTPAELLAFTDGQPLLFEPGTSWAYANTNYILLALIVQKATGRPYATEIERRILRPLGLRNTELPGTNANLTRPHPHGYLPREHDGAPEPVDITVLNPTVAGASGELISTTTDLNRFYRALLTGPLLRPAQRALMRTARPTGRSYDYGLGLQTRQLANGTRLWGHEGDIFGYQTSCWTTEDGSRELTVAATPGGTGDLDELFDNLVATAFTHA</sequence>
<dbReference type="InterPro" id="IPR012338">
    <property type="entry name" value="Beta-lactam/transpept-like"/>
</dbReference>
<comment type="caution">
    <text evidence="5">The sequence shown here is derived from an EMBL/GenBank/DDBJ whole genome shotgun (WGS) entry which is preliminary data.</text>
</comment>
<keyword evidence="3" id="KW-0067">ATP-binding</keyword>
<protein>
    <recommendedName>
        <fullName evidence="4">ABC transporter domain-containing protein</fullName>
    </recommendedName>
</protein>
<dbReference type="InterPro" id="IPR003593">
    <property type="entry name" value="AAA+_ATPase"/>
</dbReference>